<keyword evidence="5" id="KW-1185">Reference proteome</keyword>
<dbReference type="Gene3D" id="2.120.10.30">
    <property type="entry name" value="TolB, C-terminal domain"/>
    <property type="match status" value="1"/>
</dbReference>
<dbReference type="Pfam" id="PF00326">
    <property type="entry name" value="Peptidase_S9"/>
    <property type="match status" value="1"/>
</dbReference>
<organism evidence="4 5">
    <name type="scientific">Henriciella pelagia</name>
    <dbReference type="NCBI Taxonomy" id="1977912"/>
    <lineage>
        <taxon>Bacteria</taxon>
        <taxon>Pseudomonadati</taxon>
        <taxon>Pseudomonadota</taxon>
        <taxon>Alphaproteobacteria</taxon>
        <taxon>Hyphomonadales</taxon>
        <taxon>Hyphomonadaceae</taxon>
        <taxon>Henriciella</taxon>
    </lineage>
</organism>
<dbReference type="EMBL" id="BMKF01000002">
    <property type="protein sequence ID" value="GGB74579.1"/>
    <property type="molecule type" value="Genomic_DNA"/>
</dbReference>
<dbReference type="Proteomes" id="UP000628854">
    <property type="component" value="Unassembled WGS sequence"/>
</dbReference>
<dbReference type="PANTHER" id="PTHR42776:SF27">
    <property type="entry name" value="DIPEPTIDYL PEPTIDASE FAMILY MEMBER 6"/>
    <property type="match status" value="1"/>
</dbReference>
<feature type="domain" description="Peptidase S9 prolyl oligopeptidase catalytic" evidence="3">
    <location>
        <begin position="442"/>
        <end position="654"/>
    </location>
</feature>
<dbReference type="RefSeq" id="WP_143434516.1">
    <property type="nucleotide sequence ID" value="NZ_BMKF01000002.1"/>
</dbReference>
<accession>A0ABQ1JQX8</accession>
<dbReference type="InterPro" id="IPR011042">
    <property type="entry name" value="6-blade_b-propeller_TolB-like"/>
</dbReference>
<evidence type="ECO:0000256" key="1">
    <source>
        <dbReference type="ARBA" id="ARBA00022801"/>
    </source>
</evidence>
<evidence type="ECO:0000313" key="5">
    <source>
        <dbReference type="Proteomes" id="UP000628854"/>
    </source>
</evidence>
<keyword evidence="2" id="KW-0732">Signal</keyword>
<feature type="signal peptide" evidence="2">
    <location>
        <begin position="1"/>
        <end position="24"/>
    </location>
</feature>
<evidence type="ECO:0000256" key="2">
    <source>
        <dbReference type="SAM" id="SignalP"/>
    </source>
</evidence>
<dbReference type="SUPFAM" id="SSF53474">
    <property type="entry name" value="alpha/beta-Hydrolases"/>
    <property type="match status" value="1"/>
</dbReference>
<keyword evidence="1" id="KW-0378">Hydrolase</keyword>
<evidence type="ECO:0000259" key="3">
    <source>
        <dbReference type="Pfam" id="PF00326"/>
    </source>
</evidence>
<protein>
    <submittedName>
        <fullName evidence="4">Prolyl oligopeptidase</fullName>
    </submittedName>
</protein>
<comment type="caution">
    <text evidence="4">The sequence shown here is derived from an EMBL/GenBank/DDBJ whole genome shotgun (WGS) entry which is preliminary data.</text>
</comment>
<dbReference type="InterPro" id="IPR029058">
    <property type="entry name" value="AB_hydrolase_fold"/>
</dbReference>
<proteinExistence type="predicted"/>
<evidence type="ECO:0000313" key="4">
    <source>
        <dbReference type="EMBL" id="GGB74579.1"/>
    </source>
</evidence>
<sequence length="657" mass="72422">MNFLKAIGCCAAAIAVSMSVSVVAHGQSEPPPVEAYGDLATVRNMTISPDGRHLAFIKREQNKDLVTVVRIGGGIVRAVEVKNFEARGVDWAGNKHAIILGTDMSYDRRIGDFRFAGAIAINIENGKTAQLLSRGRDLAPKASSGTTISYTFDDGEVLMPATQKSGSRAMFRVNLDTGAGKREYNLSDKRVLLDENGRIDFEIERDDARDYYEVRRRSGDESVLVWREDNVKEDEWDLHYPLIQVIGFNHDRSMLLVWHDEGRDAFSIPDIKGLTFDGQIVESGFSNPYGAEQIAGTIRDQDENIVGLAYEGITPLYEFVDQDLQNTVLAAQAAFPDSAVRIVSSSDDFEKIIFNVSGGSAVGDYYLFDRTQGALSAIGSSRPGIDASHIGYVEIIEYTARDGMVIPALLTWPAGVEPGNGKNLPLVVLPHGGPEAHDELGFDWMAQLPASRGMLVIQPQFRGSDGFGREFRDAGRGRWGKEMQDDVTDAAKYLIDQGYADPDRVCIFGWSYGGYAALAGATFTPEMYRCVIAGAGVSDLPAMLFWEGRETGFESPVVAYWNNVIGDRREDREKLRDISPVNFAARVQAPVLLIHGDDDDVVPIEQSEAMFRALQREGKTVEMVELKDEDHWMSTGEGRMKTAVAVIDFLEEQLLGK</sequence>
<dbReference type="InterPro" id="IPR001375">
    <property type="entry name" value="Peptidase_S9_cat"/>
</dbReference>
<dbReference type="SUPFAM" id="SSF82171">
    <property type="entry name" value="DPP6 N-terminal domain-like"/>
    <property type="match status" value="1"/>
</dbReference>
<gene>
    <name evidence="4" type="ORF">GCM10011503_24080</name>
</gene>
<name>A0ABQ1JQX8_9PROT</name>
<reference evidence="5" key="1">
    <citation type="journal article" date="2019" name="Int. J. Syst. Evol. Microbiol.">
        <title>The Global Catalogue of Microorganisms (GCM) 10K type strain sequencing project: providing services to taxonomists for standard genome sequencing and annotation.</title>
        <authorList>
            <consortium name="The Broad Institute Genomics Platform"/>
            <consortium name="The Broad Institute Genome Sequencing Center for Infectious Disease"/>
            <person name="Wu L."/>
            <person name="Ma J."/>
        </authorList>
    </citation>
    <scope>NUCLEOTIDE SEQUENCE [LARGE SCALE GENOMIC DNA]</scope>
    <source>
        <strain evidence="5">CGMCC 1.15928</strain>
    </source>
</reference>
<dbReference type="PANTHER" id="PTHR42776">
    <property type="entry name" value="SERINE PEPTIDASE S9 FAMILY MEMBER"/>
    <property type="match status" value="1"/>
</dbReference>
<feature type="chain" id="PRO_5045590320" evidence="2">
    <location>
        <begin position="25"/>
        <end position="657"/>
    </location>
</feature>
<dbReference type="Gene3D" id="3.40.50.1820">
    <property type="entry name" value="alpha/beta hydrolase"/>
    <property type="match status" value="1"/>
</dbReference>